<sequence>MEHQDQFNVQKFSKMKTLKDGREWPVWFYQDIENSPECQYPSIEDYL</sequence>
<evidence type="ECO:0000313" key="2">
    <source>
        <dbReference type="Proteomes" id="UP000184231"/>
    </source>
</evidence>
<keyword evidence="2" id="KW-1185">Reference proteome</keyword>
<dbReference type="Proteomes" id="UP000184231">
    <property type="component" value="Unassembled WGS sequence"/>
</dbReference>
<dbReference type="RefSeq" id="WP_168470657.1">
    <property type="nucleotide sequence ID" value="NZ_FQYX01000050.1"/>
</dbReference>
<accession>A0A1M6MYP7</accession>
<proteinExistence type="predicted"/>
<reference evidence="1 2" key="1">
    <citation type="submission" date="2016-11" db="EMBL/GenBank/DDBJ databases">
        <authorList>
            <person name="Jaros S."/>
            <person name="Januszkiewicz K."/>
            <person name="Wedrychowicz H."/>
        </authorList>
    </citation>
    <scope>NUCLEOTIDE SEQUENCE [LARGE SCALE GENOMIC DNA]</scope>
    <source>
        <strain evidence="1 2">CGMCC 1.8863</strain>
    </source>
</reference>
<organism evidence="1 2">
    <name type="scientific">Arenibacter nanhaiticus</name>
    <dbReference type="NCBI Taxonomy" id="558155"/>
    <lineage>
        <taxon>Bacteria</taxon>
        <taxon>Pseudomonadati</taxon>
        <taxon>Bacteroidota</taxon>
        <taxon>Flavobacteriia</taxon>
        <taxon>Flavobacteriales</taxon>
        <taxon>Flavobacteriaceae</taxon>
        <taxon>Arenibacter</taxon>
    </lineage>
</organism>
<evidence type="ECO:0000313" key="1">
    <source>
        <dbReference type="EMBL" id="SHJ88453.1"/>
    </source>
</evidence>
<dbReference type="EMBL" id="FQYX01000050">
    <property type="protein sequence ID" value="SHJ88453.1"/>
    <property type="molecule type" value="Genomic_DNA"/>
</dbReference>
<gene>
    <name evidence="1" type="ORF">SAMN04487911_15013</name>
</gene>
<name>A0A1M6MYP7_9FLAO</name>
<dbReference type="AlphaFoldDB" id="A0A1M6MYP7"/>
<protein>
    <submittedName>
        <fullName evidence="1">Uncharacterized protein</fullName>
    </submittedName>
</protein>